<reference evidence="5 6" key="1">
    <citation type="submission" date="2015-09" db="EMBL/GenBank/DDBJ databases">
        <title>Draft Genome Sequence of Pseudoalteromonas lipolytica UCD-48B.</title>
        <authorList>
            <person name="Krusor M."/>
            <person name="Coil D.A."/>
            <person name="Lang J.M."/>
            <person name="Eisen J.A."/>
            <person name="Alexiev A."/>
        </authorList>
    </citation>
    <scope>NUCLEOTIDE SEQUENCE [LARGE SCALE GENOMIC DNA]</scope>
    <source>
        <strain evidence="5 6">UCD-48B</strain>
    </source>
</reference>
<proteinExistence type="inferred from homology"/>
<comment type="caution">
    <text evidence="5">The sequence shown here is derived from an EMBL/GenBank/DDBJ whole genome shotgun (WGS) entry which is preliminary data.</text>
</comment>
<keyword evidence="2" id="KW-0680">Restriction system</keyword>
<evidence type="ECO:0000313" key="5">
    <source>
        <dbReference type="EMBL" id="KPM83113.1"/>
    </source>
</evidence>
<dbReference type="GO" id="GO:0003677">
    <property type="term" value="F:DNA binding"/>
    <property type="evidence" value="ECO:0007669"/>
    <property type="project" value="UniProtKB-KW"/>
</dbReference>
<dbReference type="PANTHER" id="PTHR30408">
    <property type="entry name" value="TYPE-1 RESTRICTION ENZYME ECOKI SPECIFICITY PROTEIN"/>
    <property type="match status" value="1"/>
</dbReference>
<feature type="domain" description="Type I restriction modification DNA specificity" evidence="4">
    <location>
        <begin position="255"/>
        <end position="372"/>
    </location>
</feature>
<dbReference type="InterPro" id="IPR052021">
    <property type="entry name" value="Type-I_RS_S_subunit"/>
</dbReference>
<sequence>MSWPKVKLGEVCHFVRGPFGGALKKDCFIEDGYAVYEQQHAIYNQFEDIRYFIDEDKFNELKRFKLNAGDLIMSCSGTMGKIAIVPENIKVGVINQALLKLTPSDKVDIKFLKYWLESESFQFVLNGNTHGAAIKNVASVSVLKEIEIPLPPLEEQKRIAAILDKADSVRRKRQQAIDLADDFLRSVFLDMFGDPQTKGWEITTVEKVAERTKGSMRTGPFGSQLLHSEFVEKGIAVLGIDNAVENKFKWGKQRFITEEKYQQLKRYTVKPDDVIITIMGTCGRCAVVPEDIPTSINTKHICCITLDKDKCLPSFLHSYFLYHPVCQKYLATNTKGAIMAGLNMGIVKGIPVPLVPLSLQVKYDSIVRRLNELTEGSSEHKENGNSLFNSLSQKAFAGKL</sequence>
<dbReference type="OrthoDB" id="9798929at2"/>
<dbReference type="Pfam" id="PF01420">
    <property type="entry name" value="Methylase_S"/>
    <property type="match status" value="2"/>
</dbReference>
<accession>A0A0P7EIM0</accession>
<dbReference type="InterPro" id="IPR044946">
    <property type="entry name" value="Restrct_endonuc_typeI_TRD_sf"/>
</dbReference>
<dbReference type="AlphaFoldDB" id="A0A0P7EIM0"/>
<comment type="similarity">
    <text evidence="1">Belongs to the type-I restriction system S methylase family.</text>
</comment>
<dbReference type="InterPro" id="IPR000055">
    <property type="entry name" value="Restrct_endonuc_typeI_TRD"/>
</dbReference>
<evidence type="ECO:0000256" key="2">
    <source>
        <dbReference type="ARBA" id="ARBA00022747"/>
    </source>
</evidence>
<evidence type="ECO:0000256" key="1">
    <source>
        <dbReference type="ARBA" id="ARBA00010923"/>
    </source>
</evidence>
<dbReference type="STRING" id="570156.AOG27_13705"/>
<dbReference type="Gene3D" id="3.90.220.20">
    <property type="entry name" value="DNA methylase specificity domains"/>
    <property type="match status" value="2"/>
</dbReference>
<keyword evidence="3" id="KW-0238">DNA-binding</keyword>
<organism evidence="5 6">
    <name type="scientific">Pseudoalteromonas lipolytica</name>
    <dbReference type="NCBI Taxonomy" id="570156"/>
    <lineage>
        <taxon>Bacteria</taxon>
        <taxon>Pseudomonadati</taxon>
        <taxon>Pseudomonadota</taxon>
        <taxon>Gammaproteobacteria</taxon>
        <taxon>Alteromonadales</taxon>
        <taxon>Pseudoalteromonadaceae</taxon>
        <taxon>Pseudoalteromonas</taxon>
    </lineage>
</organism>
<feature type="domain" description="Type I restriction modification DNA specificity" evidence="4">
    <location>
        <begin position="3"/>
        <end position="170"/>
    </location>
</feature>
<dbReference type="Proteomes" id="UP000050378">
    <property type="component" value="Unassembled WGS sequence"/>
</dbReference>
<dbReference type="REBASE" id="141425">
    <property type="entry name" value="S.Pli48BORF13700P"/>
</dbReference>
<gene>
    <name evidence="5" type="ORF">AOG27_13705</name>
</gene>
<evidence type="ECO:0000313" key="6">
    <source>
        <dbReference type="Proteomes" id="UP000050378"/>
    </source>
</evidence>
<dbReference type="PATRIC" id="fig|570156.3.peg.3846"/>
<protein>
    <recommendedName>
        <fullName evidence="4">Type I restriction modification DNA specificity domain-containing protein</fullName>
    </recommendedName>
</protein>
<name>A0A0P7EIM0_9GAMM</name>
<dbReference type="PANTHER" id="PTHR30408:SF12">
    <property type="entry name" value="TYPE I RESTRICTION ENZYME MJAVIII SPECIFICITY SUBUNIT"/>
    <property type="match status" value="1"/>
</dbReference>
<evidence type="ECO:0000256" key="3">
    <source>
        <dbReference type="ARBA" id="ARBA00023125"/>
    </source>
</evidence>
<evidence type="ECO:0000259" key="4">
    <source>
        <dbReference type="Pfam" id="PF01420"/>
    </source>
</evidence>
<dbReference type="SUPFAM" id="SSF116734">
    <property type="entry name" value="DNA methylase specificity domain"/>
    <property type="match status" value="2"/>
</dbReference>
<dbReference type="CDD" id="cd17246">
    <property type="entry name" value="RMtype1_S_SonII-TRD2-CR2_like"/>
    <property type="match status" value="1"/>
</dbReference>
<dbReference type="EMBL" id="LJTC01000008">
    <property type="protein sequence ID" value="KPM83113.1"/>
    <property type="molecule type" value="Genomic_DNA"/>
</dbReference>
<dbReference type="RefSeq" id="WP_152967147.1">
    <property type="nucleotide sequence ID" value="NZ_LJTC01000008.1"/>
</dbReference>
<dbReference type="GO" id="GO:0009307">
    <property type="term" value="P:DNA restriction-modification system"/>
    <property type="evidence" value="ECO:0007669"/>
    <property type="project" value="UniProtKB-KW"/>
</dbReference>